<evidence type="ECO:0000256" key="1">
    <source>
        <dbReference type="SAM" id="Coils"/>
    </source>
</evidence>
<protein>
    <submittedName>
        <fullName evidence="4">Uncharacterized protein</fullName>
    </submittedName>
</protein>
<reference evidence="4" key="1">
    <citation type="submission" date="2023-08" db="EMBL/GenBank/DDBJ databases">
        <authorList>
            <person name="Chen Y."/>
            <person name="Shah S."/>
            <person name="Dougan E. K."/>
            <person name="Thang M."/>
            <person name="Chan C."/>
        </authorList>
    </citation>
    <scope>NUCLEOTIDE SEQUENCE</scope>
</reference>
<evidence type="ECO:0000313" key="5">
    <source>
        <dbReference type="Proteomes" id="UP001178507"/>
    </source>
</evidence>
<gene>
    <name evidence="4" type="ORF">EVOR1521_LOCUS2563</name>
</gene>
<evidence type="ECO:0000313" key="4">
    <source>
        <dbReference type="EMBL" id="CAJ1372489.1"/>
    </source>
</evidence>
<feature type="coiled-coil region" evidence="1">
    <location>
        <begin position="206"/>
        <end position="268"/>
    </location>
</feature>
<name>A0AA36HQ51_9DINO</name>
<keyword evidence="3" id="KW-0732">Signal</keyword>
<dbReference type="AlphaFoldDB" id="A0AA36HQ51"/>
<feature type="signal peptide" evidence="3">
    <location>
        <begin position="1"/>
        <end position="16"/>
    </location>
</feature>
<organism evidence="4 5">
    <name type="scientific">Effrenium voratum</name>
    <dbReference type="NCBI Taxonomy" id="2562239"/>
    <lineage>
        <taxon>Eukaryota</taxon>
        <taxon>Sar</taxon>
        <taxon>Alveolata</taxon>
        <taxon>Dinophyceae</taxon>
        <taxon>Suessiales</taxon>
        <taxon>Symbiodiniaceae</taxon>
        <taxon>Effrenium</taxon>
    </lineage>
</organism>
<accession>A0AA36HQ51</accession>
<keyword evidence="5" id="KW-1185">Reference proteome</keyword>
<evidence type="ECO:0000256" key="3">
    <source>
        <dbReference type="SAM" id="SignalP"/>
    </source>
</evidence>
<proteinExistence type="predicted"/>
<dbReference type="EMBL" id="CAUJNA010000137">
    <property type="protein sequence ID" value="CAJ1372489.1"/>
    <property type="molecule type" value="Genomic_DNA"/>
</dbReference>
<evidence type="ECO:0000256" key="2">
    <source>
        <dbReference type="SAM" id="MobiDB-lite"/>
    </source>
</evidence>
<feature type="compositionally biased region" description="Basic and acidic residues" evidence="2">
    <location>
        <begin position="562"/>
        <end position="579"/>
    </location>
</feature>
<feature type="region of interest" description="Disordered" evidence="2">
    <location>
        <begin position="553"/>
        <end position="579"/>
    </location>
</feature>
<feature type="coiled-coil region" evidence="1">
    <location>
        <begin position="58"/>
        <end position="99"/>
    </location>
</feature>
<comment type="caution">
    <text evidence="4">The sequence shown here is derived from an EMBL/GenBank/DDBJ whole genome shotgun (WGS) entry which is preliminary data.</text>
</comment>
<sequence length="671" mass="73251">MAYFALVSACLALAVAEVASPVGKVISLLEGMETNIVAEGKAEDKKIAEYSALCEKRKADLSYQIKTAKTDIDELSARISKAESKAEAATSTIQETQEGIATDEADLKAATEVRGKESADFKKAEQELLDVSATVERAMSVLEKEETKGSAFVQVQGVPGLLKAIQAMMDASMIGHQDAKTLTALVQDSDEQPEPAAYKAKSGGITEMLEDMLDKSKEEVTELRKKEAEAKHSFEMLAQSLQDQVKFAQQALEKAQKTQAEQSRMKADAAKDLEQTQGSLAEDEKTLGDFTLDCKSEAAEYEEGSKSRGQELEALKAAQATLKESSGVSFLQMEQENHRSNIRSTSDLKHFEVVRMVRSLGQKLGDRQLVLLSRRMDSVMRSESGVSADIFAKIKTMISDMISTMSENLQAEATKKAYCDAEMGKASDKKASKDSDIQTVSTRIDAAASKSTSLKKQVVAIKAELSTLAETEANMTKIRQEEKSMFQQNEPETVKGMEGVKSALRTLRDFYKSSGVQVTSGERKGTATGVIGRLEDVEADMAMSLSQMRSAEKTAELNFQKDSQDMKLEKSQKEKDVSYKTAEAQRLDSELNSLNSDSESLQTEMGALLDFIKSLEAECLVTPESFAEKQAKKQQEIAGLKEALTALDATAEPALLQRHARALRGQAVLKA</sequence>
<dbReference type="Proteomes" id="UP001178507">
    <property type="component" value="Unassembled WGS sequence"/>
</dbReference>
<feature type="chain" id="PRO_5041432764" evidence="3">
    <location>
        <begin position="17"/>
        <end position="671"/>
    </location>
</feature>
<keyword evidence="1" id="KW-0175">Coiled coil</keyword>